<dbReference type="EMBL" id="JAVXUP010000573">
    <property type="protein sequence ID" value="KAK3024979.1"/>
    <property type="molecule type" value="Genomic_DNA"/>
</dbReference>
<gene>
    <name evidence="4" type="ORF">RJ639_042786</name>
</gene>
<evidence type="ECO:0000259" key="3">
    <source>
        <dbReference type="Pfam" id="PF25597"/>
    </source>
</evidence>
<name>A0AA88WF31_9ASTE</name>
<evidence type="ECO:0000313" key="5">
    <source>
        <dbReference type="Proteomes" id="UP001188597"/>
    </source>
</evidence>
<feature type="region of interest" description="Disordered" evidence="1">
    <location>
        <begin position="50"/>
        <end position="84"/>
    </location>
</feature>
<evidence type="ECO:0000259" key="2">
    <source>
        <dbReference type="Pfam" id="PF07727"/>
    </source>
</evidence>
<dbReference type="Proteomes" id="UP001188597">
    <property type="component" value="Unassembled WGS sequence"/>
</dbReference>
<dbReference type="SUPFAM" id="SSF56672">
    <property type="entry name" value="DNA/RNA polymerases"/>
    <property type="match status" value="1"/>
</dbReference>
<comment type="caution">
    <text evidence="4">The sequence shown here is derived from an EMBL/GenBank/DDBJ whole genome shotgun (WGS) entry which is preliminary data.</text>
</comment>
<keyword evidence="5" id="KW-1185">Reference proteome</keyword>
<dbReference type="InterPro" id="IPR057670">
    <property type="entry name" value="SH3_retrovirus"/>
</dbReference>
<dbReference type="InterPro" id="IPR013103">
    <property type="entry name" value="RVT_2"/>
</dbReference>
<proteinExistence type="predicted"/>
<sequence length="640" mass="73582">MVVHRKPQGFGNSSLKGRNNIPSRKPTILFVVIVVKQGIRNNDAMRLSDIQSGGISQGSQEKTLSAKQRQWSRKGISDQPRRKNHNLLPTWLNQGILTRKTLGYGVKRDKLYYLELSRIWETKNFHKGYRCYDPQNKKLHVTLDVSFRETEPYYIGGEGDEDALEEPVLTPSTEEFSQNVQDDAAPQVTLDLPSNELDLLDSYALAVDQLSKVSIPSSVQEVLADLRWTKEMNEDMEALKKNSTWELVPLLEGKKIVGCKWMYTVKVKADGSIDRYKTRLVAKGYTQKYGDDYQETFTLVAKLNIIRILISVAMNRDWSLRQFDVKYAFLNGDLEEVVYMELPPDVEHGSTHKGNIRKLKRLLYGLKQPPRVWFGRFTSIMKSVGYRQSNSDHILFIKHKGGKATTLVVYVDDMVLTGNDPEEMERLHNYLASKFEKKDLGQLRYFLGIEVSWSRQGIYLSQRKYVLDLLTEIGMLTCKRVETPMEINHELGTSSSQSLVDVGRYERLVGKLIYLTHTRMDIAYAVSMVSQFMRAPSEKHMNAIYRILRYLKGSLRKGLLYSKYEASTIEGYTDADWAGDQLNRKSTLGYLTFVEGNLVTWRSKKQKVVTWSSAEVEFQSMAYGLCELLWIKRVLKDLGI</sequence>
<dbReference type="Pfam" id="PF07727">
    <property type="entry name" value="RVT_2"/>
    <property type="match status" value="1"/>
</dbReference>
<dbReference type="InterPro" id="IPR043502">
    <property type="entry name" value="DNA/RNA_pol_sf"/>
</dbReference>
<evidence type="ECO:0008006" key="6">
    <source>
        <dbReference type="Google" id="ProtNLM"/>
    </source>
</evidence>
<dbReference type="AlphaFoldDB" id="A0AA88WF31"/>
<dbReference type="Pfam" id="PF25597">
    <property type="entry name" value="SH3_retrovirus"/>
    <property type="match status" value="1"/>
</dbReference>
<dbReference type="PANTHER" id="PTHR11439">
    <property type="entry name" value="GAG-POL-RELATED RETROTRANSPOSON"/>
    <property type="match status" value="1"/>
</dbReference>
<feature type="compositionally biased region" description="Low complexity" evidence="1">
    <location>
        <begin position="50"/>
        <end position="60"/>
    </location>
</feature>
<evidence type="ECO:0000313" key="4">
    <source>
        <dbReference type="EMBL" id="KAK3024979.1"/>
    </source>
</evidence>
<feature type="domain" description="Reverse transcriptase Ty1/copia-type" evidence="2">
    <location>
        <begin position="242"/>
        <end position="486"/>
    </location>
</feature>
<dbReference type="CDD" id="cd09272">
    <property type="entry name" value="RNase_HI_RT_Ty1"/>
    <property type="match status" value="1"/>
</dbReference>
<organism evidence="4 5">
    <name type="scientific">Escallonia herrerae</name>
    <dbReference type="NCBI Taxonomy" id="1293975"/>
    <lineage>
        <taxon>Eukaryota</taxon>
        <taxon>Viridiplantae</taxon>
        <taxon>Streptophyta</taxon>
        <taxon>Embryophyta</taxon>
        <taxon>Tracheophyta</taxon>
        <taxon>Spermatophyta</taxon>
        <taxon>Magnoliopsida</taxon>
        <taxon>eudicotyledons</taxon>
        <taxon>Gunneridae</taxon>
        <taxon>Pentapetalae</taxon>
        <taxon>asterids</taxon>
        <taxon>campanulids</taxon>
        <taxon>Escalloniales</taxon>
        <taxon>Escalloniaceae</taxon>
        <taxon>Escallonia</taxon>
    </lineage>
</organism>
<reference evidence="4" key="1">
    <citation type="submission" date="2022-12" db="EMBL/GenBank/DDBJ databases">
        <title>Draft genome assemblies for two species of Escallonia (Escalloniales).</title>
        <authorList>
            <person name="Chanderbali A."/>
            <person name="Dervinis C."/>
            <person name="Anghel I."/>
            <person name="Soltis D."/>
            <person name="Soltis P."/>
            <person name="Zapata F."/>
        </authorList>
    </citation>
    <scope>NUCLEOTIDE SEQUENCE</scope>
    <source>
        <strain evidence="4">UCBG64.0493</strain>
        <tissue evidence="4">Leaf</tissue>
    </source>
</reference>
<protein>
    <recommendedName>
        <fullName evidence="6">Reverse transcriptase Ty1/copia-type domain-containing protein</fullName>
    </recommendedName>
</protein>
<evidence type="ECO:0000256" key="1">
    <source>
        <dbReference type="SAM" id="MobiDB-lite"/>
    </source>
</evidence>
<dbReference type="PANTHER" id="PTHR11439:SF467">
    <property type="entry name" value="INTEGRASE CATALYTIC DOMAIN-CONTAINING PROTEIN"/>
    <property type="match status" value="1"/>
</dbReference>
<feature type="domain" description="Retroviral polymerase SH3-like" evidence="3">
    <location>
        <begin position="126"/>
        <end position="153"/>
    </location>
</feature>
<accession>A0AA88WF31</accession>